<keyword evidence="13" id="KW-1185">Reference proteome</keyword>
<evidence type="ECO:0000256" key="3">
    <source>
        <dbReference type="ARBA" id="ARBA00022737"/>
    </source>
</evidence>
<evidence type="ECO:0000256" key="7">
    <source>
        <dbReference type="ARBA" id="ARBA00023163"/>
    </source>
</evidence>
<dbReference type="GO" id="GO:0009640">
    <property type="term" value="P:photomorphogenesis"/>
    <property type="evidence" value="ECO:0007669"/>
    <property type="project" value="TreeGrafter"/>
</dbReference>
<dbReference type="InterPro" id="IPR051979">
    <property type="entry name" value="B-box_zinc_finger"/>
</dbReference>
<keyword evidence="6" id="KW-0805">Transcription regulation</keyword>
<evidence type="ECO:0000256" key="4">
    <source>
        <dbReference type="ARBA" id="ARBA00022771"/>
    </source>
</evidence>
<keyword evidence="8" id="KW-0539">Nucleus</keyword>
<evidence type="ECO:0000259" key="11">
    <source>
        <dbReference type="PROSITE" id="PS50119"/>
    </source>
</evidence>
<dbReference type="PANTHER" id="PTHR31832">
    <property type="entry name" value="B-BOX ZINC FINGER PROTEIN 22"/>
    <property type="match status" value="1"/>
</dbReference>
<evidence type="ECO:0000313" key="13">
    <source>
        <dbReference type="Proteomes" id="UP001454036"/>
    </source>
</evidence>
<accession>A0AAV3PV83</accession>
<feature type="domain" description="B box-type" evidence="11">
    <location>
        <begin position="1"/>
        <end position="47"/>
    </location>
</feature>
<gene>
    <name evidence="12" type="ORF">LIER_12960</name>
</gene>
<evidence type="ECO:0000313" key="12">
    <source>
        <dbReference type="EMBL" id="GAA0155175.1"/>
    </source>
</evidence>
<feature type="region of interest" description="Disordered" evidence="10">
    <location>
        <begin position="289"/>
        <end position="325"/>
    </location>
</feature>
<feature type="domain" description="B box-type" evidence="11">
    <location>
        <begin position="53"/>
        <end position="100"/>
    </location>
</feature>
<dbReference type="GO" id="GO:0008270">
    <property type="term" value="F:zinc ion binding"/>
    <property type="evidence" value="ECO:0007669"/>
    <property type="project" value="UniProtKB-KW"/>
</dbReference>
<comment type="caution">
    <text evidence="12">The sequence shown here is derived from an EMBL/GenBank/DDBJ whole genome shotgun (WGS) entry which is preliminary data.</text>
</comment>
<organism evidence="12 13">
    <name type="scientific">Lithospermum erythrorhizon</name>
    <name type="common">Purple gromwell</name>
    <name type="synonym">Lithospermum officinale var. erythrorhizon</name>
    <dbReference type="NCBI Taxonomy" id="34254"/>
    <lineage>
        <taxon>Eukaryota</taxon>
        <taxon>Viridiplantae</taxon>
        <taxon>Streptophyta</taxon>
        <taxon>Embryophyta</taxon>
        <taxon>Tracheophyta</taxon>
        <taxon>Spermatophyta</taxon>
        <taxon>Magnoliopsida</taxon>
        <taxon>eudicotyledons</taxon>
        <taxon>Gunneridae</taxon>
        <taxon>Pentapetalae</taxon>
        <taxon>asterids</taxon>
        <taxon>lamiids</taxon>
        <taxon>Boraginales</taxon>
        <taxon>Boraginaceae</taxon>
        <taxon>Boraginoideae</taxon>
        <taxon>Lithospermeae</taxon>
        <taxon>Lithospermum</taxon>
    </lineage>
</organism>
<keyword evidence="4 9" id="KW-0863">Zinc-finger</keyword>
<dbReference type="PROSITE" id="PS50119">
    <property type="entry name" value="ZF_BBOX"/>
    <property type="match status" value="2"/>
</dbReference>
<keyword evidence="2" id="KW-0479">Metal-binding</keyword>
<proteinExistence type="predicted"/>
<dbReference type="InterPro" id="IPR000315">
    <property type="entry name" value="Znf_B-box"/>
</dbReference>
<evidence type="ECO:0000256" key="8">
    <source>
        <dbReference type="ARBA" id="ARBA00023242"/>
    </source>
</evidence>
<name>A0AAV3PV83_LITER</name>
<dbReference type="Gene3D" id="3.30.160.60">
    <property type="entry name" value="Classic Zinc Finger"/>
    <property type="match status" value="1"/>
</dbReference>
<evidence type="ECO:0000256" key="6">
    <source>
        <dbReference type="ARBA" id="ARBA00023015"/>
    </source>
</evidence>
<protein>
    <recommendedName>
        <fullName evidence="11">B box-type domain-containing protein</fullName>
    </recommendedName>
</protein>
<dbReference type="GO" id="GO:0000976">
    <property type="term" value="F:transcription cis-regulatory region binding"/>
    <property type="evidence" value="ECO:0007669"/>
    <property type="project" value="UniProtKB-ARBA"/>
</dbReference>
<dbReference type="SMART" id="SM00336">
    <property type="entry name" value="BBOX"/>
    <property type="match status" value="2"/>
</dbReference>
<reference evidence="12 13" key="1">
    <citation type="submission" date="2024-01" db="EMBL/GenBank/DDBJ databases">
        <title>The complete chloroplast genome sequence of Lithospermum erythrorhizon: insights into the phylogenetic relationship among Boraginaceae species and the maternal lineages of purple gromwells.</title>
        <authorList>
            <person name="Okada T."/>
            <person name="Watanabe K."/>
        </authorList>
    </citation>
    <scope>NUCLEOTIDE SEQUENCE [LARGE SCALE GENOMIC DNA]</scope>
</reference>
<evidence type="ECO:0000256" key="1">
    <source>
        <dbReference type="ARBA" id="ARBA00004123"/>
    </source>
</evidence>
<dbReference type="AlphaFoldDB" id="A0AAV3PV83"/>
<dbReference type="CDD" id="cd19821">
    <property type="entry name" value="Bbox1_BBX-like"/>
    <property type="match status" value="2"/>
</dbReference>
<dbReference type="SUPFAM" id="SSF57845">
    <property type="entry name" value="B-box zinc-binding domain"/>
    <property type="match status" value="1"/>
</dbReference>
<dbReference type="Pfam" id="PF00643">
    <property type="entry name" value="zf-B_box"/>
    <property type="match status" value="2"/>
</dbReference>
<dbReference type="PANTHER" id="PTHR31832:SF52">
    <property type="entry name" value="B-BOX ZINC FINGER PROTEIN 21"/>
    <property type="match status" value="1"/>
</dbReference>
<comment type="subcellular location">
    <subcellularLocation>
        <location evidence="1">Nucleus</location>
    </subcellularLocation>
</comment>
<dbReference type="EMBL" id="BAABME010002562">
    <property type="protein sequence ID" value="GAA0155175.1"/>
    <property type="molecule type" value="Genomic_DNA"/>
</dbReference>
<evidence type="ECO:0000256" key="9">
    <source>
        <dbReference type="PROSITE-ProRule" id="PRU00024"/>
    </source>
</evidence>
<evidence type="ECO:0000256" key="10">
    <source>
        <dbReference type="SAM" id="MobiDB-lite"/>
    </source>
</evidence>
<evidence type="ECO:0000256" key="2">
    <source>
        <dbReference type="ARBA" id="ARBA00022723"/>
    </source>
</evidence>
<keyword evidence="5" id="KW-0862">Zinc</keyword>
<dbReference type="Proteomes" id="UP001454036">
    <property type="component" value="Unassembled WGS sequence"/>
</dbReference>
<evidence type="ECO:0000256" key="5">
    <source>
        <dbReference type="ARBA" id="ARBA00022833"/>
    </source>
</evidence>
<keyword evidence="7" id="KW-0804">Transcription</keyword>
<dbReference type="FunFam" id="3.30.160.60:FF:000856">
    <property type="entry name" value="B-box zinc finger protein 21"/>
    <property type="match status" value="1"/>
</dbReference>
<dbReference type="GO" id="GO:0006355">
    <property type="term" value="P:regulation of DNA-templated transcription"/>
    <property type="evidence" value="ECO:0007669"/>
    <property type="project" value="TreeGrafter"/>
</dbReference>
<feature type="compositionally biased region" description="Basic and acidic residues" evidence="10">
    <location>
        <begin position="289"/>
        <end position="305"/>
    </location>
</feature>
<dbReference type="InterPro" id="IPR049808">
    <property type="entry name" value="CONSTANS-like_Bbox1"/>
</dbReference>
<sequence>MKIQCDVCNKDEATLFCVADEAALCVSCDHKVHHANKLAGKHQRFSLLQPSSKQIPLCDICQEERAFLFCQQDRAILCKDCDISIHKSNEHTQKHNRFLLSGVKLSEKTTLYSASSSSCSSPASAIASPVSSTNSQSNIATFDVPTVTPGNIIKKPLASTYVPPTKPVAPTVDAVSPTQPQGYNGQAMGDLTSSISEYLIETLPGWHVEDFLDLSSTTSNGFSKAIENEIGVQQFWNVEDMQHSLPAENASLWVPQVTPTNPIFHTISPIQTNHSSGMAFGAQMGFKESKGSTELKPNRKRKDENSYAVPQICPSSGLRKSRTSW</sequence>
<dbReference type="GO" id="GO:0005634">
    <property type="term" value="C:nucleus"/>
    <property type="evidence" value="ECO:0007669"/>
    <property type="project" value="UniProtKB-SubCell"/>
</dbReference>
<keyword evidence="3" id="KW-0677">Repeat</keyword>